<dbReference type="GO" id="GO:0016788">
    <property type="term" value="F:hydrolase activity, acting on ester bonds"/>
    <property type="evidence" value="ECO:0007669"/>
    <property type="project" value="UniProtKB-ARBA"/>
</dbReference>
<evidence type="ECO:0000313" key="3">
    <source>
        <dbReference type="Proteomes" id="UP000185221"/>
    </source>
</evidence>
<dbReference type="STRING" id="226505.SAMN05444394_1056"/>
<organism evidence="2 3">
    <name type="scientific">Algoriphagus halophilus</name>
    <dbReference type="NCBI Taxonomy" id="226505"/>
    <lineage>
        <taxon>Bacteria</taxon>
        <taxon>Pseudomonadati</taxon>
        <taxon>Bacteroidota</taxon>
        <taxon>Cytophagia</taxon>
        <taxon>Cytophagales</taxon>
        <taxon>Cyclobacteriaceae</taxon>
        <taxon>Algoriphagus</taxon>
    </lineage>
</organism>
<accession>A0A1N6DKM7</accession>
<dbReference type="SUPFAM" id="SSF52266">
    <property type="entry name" value="SGNH hydrolase"/>
    <property type="match status" value="1"/>
</dbReference>
<protein>
    <submittedName>
        <fullName evidence="2">Lysophospholipase L1</fullName>
    </submittedName>
</protein>
<evidence type="ECO:0000259" key="1">
    <source>
        <dbReference type="Pfam" id="PF13472"/>
    </source>
</evidence>
<dbReference type="Pfam" id="PF13472">
    <property type="entry name" value="Lipase_GDSL_2"/>
    <property type="match status" value="1"/>
</dbReference>
<dbReference type="CDD" id="cd01832">
    <property type="entry name" value="SGNH_hydrolase_like_1"/>
    <property type="match status" value="1"/>
</dbReference>
<proteinExistence type="predicted"/>
<dbReference type="Gene3D" id="3.40.50.1110">
    <property type="entry name" value="SGNH hydrolase"/>
    <property type="match status" value="1"/>
</dbReference>
<name>A0A1N6DKM7_9BACT</name>
<dbReference type="EMBL" id="FSRC01000001">
    <property type="protein sequence ID" value="SIN71277.1"/>
    <property type="molecule type" value="Genomic_DNA"/>
</dbReference>
<feature type="domain" description="SGNH hydrolase-type esterase" evidence="1">
    <location>
        <begin position="22"/>
        <end position="204"/>
    </location>
</feature>
<dbReference type="InterPro" id="IPR013830">
    <property type="entry name" value="SGNH_hydro"/>
</dbReference>
<dbReference type="AlphaFoldDB" id="A0A1N6DKM7"/>
<dbReference type="InterPro" id="IPR036514">
    <property type="entry name" value="SGNH_hydro_sf"/>
</dbReference>
<dbReference type="Proteomes" id="UP000185221">
    <property type="component" value="Unassembled WGS sequence"/>
</dbReference>
<reference evidence="3" key="1">
    <citation type="submission" date="2016-11" db="EMBL/GenBank/DDBJ databases">
        <authorList>
            <person name="Varghese N."/>
            <person name="Submissions S."/>
        </authorList>
    </citation>
    <scope>NUCLEOTIDE SEQUENCE [LARGE SCALE GENOMIC DNA]</scope>
    <source>
        <strain evidence="3">DSM 15292</strain>
    </source>
</reference>
<evidence type="ECO:0000313" key="2">
    <source>
        <dbReference type="EMBL" id="SIN71277.1"/>
    </source>
</evidence>
<gene>
    <name evidence="2" type="ORF">SAMN05444394_1056</name>
</gene>
<keyword evidence="3" id="KW-1185">Reference proteome</keyword>
<sequence>MGSKSPENEIQMTTKEPLTYLALGDSYTIGEGVEEKDRYPNQLVHLLNENTEKTYAKPKIIAKTGWTVDELEAGIKNEFIEGQTYDLVTLSIGVNNQYRGRSVTEYKKEFEQMLLKAIGFAGNLPNHVWVLSIPDWGVTPFASANDKDSMKVAQEIDEFNSAKKQVCEQYGVTYIDITEEYRQIGGKPEMLAGDQLHPSGLVYQSWAEQLYHSISNSL</sequence>